<keyword evidence="1" id="KW-0472">Membrane</keyword>
<proteinExistence type="predicted"/>
<gene>
    <name evidence="2" type="ORF">Srubr_26670</name>
</gene>
<dbReference type="EMBL" id="BNEA01000010">
    <property type="protein sequence ID" value="GHI52821.1"/>
    <property type="molecule type" value="Genomic_DNA"/>
</dbReference>
<evidence type="ECO:0000256" key="1">
    <source>
        <dbReference type="SAM" id="Phobius"/>
    </source>
</evidence>
<keyword evidence="1" id="KW-0812">Transmembrane</keyword>
<feature type="transmembrane region" description="Helical" evidence="1">
    <location>
        <begin position="12"/>
        <end position="33"/>
    </location>
</feature>
<dbReference type="Proteomes" id="UP000646738">
    <property type="component" value="Unassembled WGS sequence"/>
</dbReference>
<dbReference type="RefSeq" id="WP_189998300.1">
    <property type="nucleotide sequence ID" value="NZ_BNCB01000020.1"/>
</dbReference>
<evidence type="ECO:0000313" key="2">
    <source>
        <dbReference type="EMBL" id="GHI52821.1"/>
    </source>
</evidence>
<protein>
    <submittedName>
        <fullName evidence="2">Uncharacterized protein</fullName>
    </submittedName>
</protein>
<keyword evidence="1" id="KW-1133">Transmembrane helix</keyword>
<name>A0ABQ3RAD4_STRRR</name>
<comment type="caution">
    <text evidence="2">The sequence shown here is derived from an EMBL/GenBank/DDBJ whole genome shotgun (WGS) entry which is preliminary data.</text>
</comment>
<feature type="transmembrane region" description="Helical" evidence="1">
    <location>
        <begin position="39"/>
        <end position="62"/>
    </location>
</feature>
<sequence>MSGTPQRGLPPLLILAAPAGITTVWVLPAHYGWSGRDAAAAAAVVFLAVLMLPRLPGVLAGATKTAVKKRKNTKK</sequence>
<organism evidence="2 3">
    <name type="scientific">Streptomyces rubradiris</name>
    <name type="common">Streptomyces achromogenes subsp. rubradiris</name>
    <dbReference type="NCBI Taxonomy" id="285531"/>
    <lineage>
        <taxon>Bacteria</taxon>
        <taxon>Bacillati</taxon>
        <taxon>Actinomycetota</taxon>
        <taxon>Actinomycetes</taxon>
        <taxon>Kitasatosporales</taxon>
        <taxon>Streptomycetaceae</taxon>
        <taxon>Streptomyces</taxon>
    </lineage>
</organism>
<accession>A0ABQ3RAD4</accession>
<keyword evidence="3" id="KW-1185">Reference proteome</keyword>
<evidence type="ECO:0000313" key="3">
    <source>
        <dbReference type="Proteomes" id="UP000646738"/>
    </source>
</evidence>
<reference evidence="3" key="1">
    <citation type="submission" date="2023-07" db="EMBL/GenBank/DDBJ databases">
        <title>Whole genome shotgun sequence of Streptomyces achromogenes subsp. rubradiris NBRC 14000.</title>
        <authorList>
            <person name="Komaki H."/>
            <person name="Tamura T."/>
        </authorList>
    </citation>
    <scope>NUCLEOTIDE SEQUENCE [LARGE SCALE GENOMIC DNA]</scope>
    <source>
        <strain evidence="3">NBRC 14000</strain>
    </source>
</reference>